<dbReference type="AlphaFoldDB" id="A0A1Y2DFS7"/>
<dbReference type="RefSeq" id="XP_040711188.1">
    <property type="nucleotide sequence ID" value="XM_040861211.1"/>
</dbReference>
<accession>A0A1Y2DFS7</accession>
<evidence type="ECO:0000256" key="1">
    <source>
        <dbReference type="SAM" id="SignalP"/>
    </source>
</evidence>
<feature type="signal peptide" evidence="1">
    <location>
        <begin position="1"/>
        <end position="20"/>
    </location>
</feature>
<dbReference type="EMBL" id="MCFJ01000017">
    <property type="protein sequence ID" value="ORY58153.1"/>
    <property type="molecule type" value="Genomic_DNA"/>
</dbReference>
<name>A0A1Y2DFS7_9PEZI</name>
<sequence length="96" mass="10807">MVLLVGASFFFFVKWTTTPSLPVAPSTLAGAMHYVVDSNLIDNELLEDRDLEDRRWRSDSGAMDKHVRVHLGRVQGLSGQVRTQVWISNDNDHIAV</sequence>
<evidence type="ECO:0000313" key="3">
    <source>
        <dbReference type="Proteomes" id="UP000193689"/>
    </source>
</evidence>
<keyword evidence="3" id="KW-1185">Reference proteome</keyword>
<evidence type="ECO:0000313" key="2">
    <source>
        <dbReference type="EMBL" id="ORY58153.1"/>
    </source>
</evidence>
<proteinExistence type="predicted"/>
<dbReference type="Proteomes" id="UP000193689">
    <property type="component" value="Unassembled WGS sequence"/>
</dbReference>
<gene>
    <name evidence="2" type="ORF">BCR38DRAFT_448235</name>
</gene>
<dbReference type="InParanoid" id="A0A1Y2DFS7"/>
<reference evidence="2 3" key="1">
    <citation type="submission" date="2016-07" db="EMBL/GenBank/DDBJ databases">
        <title>Pervasive Adenine N6-methylation of Active Genes in Fungi.</title>
        <authorList>
            <consortium name="DOE Joint Genome Institute"/>
            <person name="Mondo S.J."/>
            <person name="Dannebaum R.O."/>
            <person name="Kuo R.C."/>
            <person name="Labutti K."/>
            <person name="Haridas S."/>
            <person name="Kuo A."/>
            <person name="Salamov A."/>
            <person name="Ahrendt S.R."/>
            <person name="Lipzen A."/>
            <person name="Sullivan W."/>
            <person name="Andreopoulos W.B."/>
            <person name="Clum A."/>
            <person name="Lindquist E."/>
            <person name="Daum C."/>
            <person name="Ramamoorthy G.K."/>
            <person name="Gryganskyi A."/>
            <person name="Culley D."/>
            <person name="Magnuson J.K."/>
            <person name="James T.Y."/>
            <person name="O'Malley M.A."/>
            <person name="Stajich J.E."/>
            <person name="Spatafora J.W."/>
            <person name="Visel A."/>
            <person name="Grigoriev I.V."/>
        </authorList>
    </citation>
    <scope>NUCLEOTIDE SEQUENCE [LARGE SCALE GENOMIC DNA]</scope>
    <source>
        <strain evidence="2 3">CBS 129021</strain>
    </source>
</reference>
<protein>
    <submittedName>
        <fullName evidence="2">Uncharacterized protein</fullName>
    </submittedName>
</protein>
<feature type="chain" id="PRO_5012892315" evidence="1">
    <location>
        <begin position="21"/>
        <end position="96"/>
    </location>
</feature>
<dbReference type="GeneID" id="63777423"/>
<keyword evidence="1" id="KW-0732">Signal</keyword>
<organism evidence="2 3">
    <name type="scientific">Pseudomassariella vexata</name>
    <dbReference type="NCBI Taxonomy" id="1141098"/>
    <lineage>
        <taxon>Eukaryota</taxon>
        <taxon>Fungi</taxon>
        <taxon>Dikarya</taxon>
        <taxon>Ascomycota</taxon>
        <taxon>Pezizomycotina</taxon>
        <taxon>Sordariomycetes</taxon>
        <taxon>Xylariomycetidae</taxon>
        <taxon>Amphisphaeriales</taxon>
        <taxon>Pseudomassariaceae</taxon>
        <taxon>Pseudomassariella</taxon>
    </lineage>
</organism>
<comment type="caution">
    <text evidence="2">The sequence shown here is derived from an EMBL/GenBank/DDBJ whole genome shotgun (WGS) entry which is preliminary data.</text>
</comment>